<reference evidence="3 4" key="1">
    <citation type="submission" date="2011-01" db="EMBL/GenBank/DDBJ databases">
        <authorList>
            <person name="Muzny D."/>
            <person name="Qin X."/>
            <person name="Deng J."/>
            <person name="Jiang H."/>
            <person name="Liu Y."/>
            <person name="Qu J."/>
            <person name="Song X.-Z."/>
            <person name="Zhang L."/>
            <person name="Thornton R."/>
            <person name="Coyle M."/>
            <person name="Francisco L."/>
            <person name="Jackson L."/>
            <person name="Javaid M."/>
            <person name="Korchina V."/>
            <person name="Kovar C."/>
            <person name="Mata R."/>
            <person name="Mathew T."/>
            <person name="Ngo R."/>
            <person name="Nguyen L."/>
            <person name="Nguyen N."/>
            <person name="Okwuonu G."/>
            <person name="Ongeri F."/>
            <person name="Pham C."/>
            <person name="Simmons D."/>
            <person name="Wilczek-Boney K."/>
            <person name="Hale W."/>
            <person name="Jakkamsetti A."/>
            <person name="Pham P."/>
            <person name="Ruth R."/>
            <person name="San Lucas F."/>
            <person name="Warren J."/>
            <person name="Zhang J."/>
            <person name="Zhao Z."/>
            <person name="Zhou C."/>
            <person name="Zhu D."/>
            <person name="Lee S."/>
            <person name="Bess C."/>
            <person name="Blankenburg K."/>
            <person name="Forbes L."/>
            <person name="Fu Q."/>
            <person name="Gubbala S."/>
            <person name="Hirani K."/>
            <person name="Jayaseelan J.C."/>
            <person name="Lara F."/>
            <person name="Munidasa M."/>
            <person name="Palculict T."/>
            <person name="Patil S."/>
            <person name="Pu L.-L."/>
            <person name="Saada N."/>
            <person name="Tang L."/>
            <person name="Weissenberger G."/>
            <person name="Zhu Y."/>
            <person name="Hemphill L."/>
            <person name="Shang Y."/>
            <person name="Youmans B."/>
            <person name="Ayvaz T."/>
            <person name="Ross M."/>
            <person name="Santibanez J."/>
            <person name="Aqrawi P."/>
            <person name="Gross S."/>
            <person name="Joshi V."/>
            <person name="Fowler G."/>
            <person name="Nazareth L."/>
            <person name="Reid J."/>
            <person name="Worley K."/>
            <person name="Petrosino J."/>
            <person name="Highlander S."/>
            <person name="Gibbs R."/>
        </authorList>
    </citation>
    <scope>NUCLEOTIDE SEQUENCE [LARGE SCALE GENOMIC DNA]</scope>
    <source>
        <strain evidence="3 4">ATCC 33394</strain>
    </source>
</reference>
<comment type="caution">
    <text evidence="3">The sequence shown here is derived from an EMBL/GenBank/DDBJ whole genome shotgun (WGS) entry which is preliminary data.</text>
</comment>
<dbReference type="RefSeq" id="WP_003784535.1">
    <property type="nucleotide sequence ID" value="NZ_GL870929.1"/>
</dbReference>
<gene>
    <name evidence="3" type="ORF">HMPREF9098_2314</name>
</gene>
<evidence type="ECO:0000313" key="4">
    <source>
        <dbReference type="Proteomes" id="UP000004088"/>
    </source>
</evidence>
<keyword evidence="2" id="KW-0732">Signal</keyword>
<keyword evidence="4" id="KW-1185">Reference proteome</keyword>
<dbReference type="STRING" id="888741.HMPREF9098_2314"/>
<accession>F0F2H9</accession>
<evidence type="ECO:0000256" key="1">
    <source>
        <dbReference type="SAM" id="MobiDB-lite"/>
    </source>
</evidence>
<evidence type="ECO:0000256" key="2">
    <source>
        <dbReference type="SAM" id="SignalP"/>
    </source>
</evidence>
<feature type="region of interest" description="Disordered" evidence="1">
    <location>
        <begin position="19"/>
        <end position="73"/>
    </location>
</feature>
<protein>
    <recommendedName>
        <fullName evidence="5">Lipoprotein</fullName>
    </recommendedName>
</protein>
<feature type="chain" id="PRO_5003250274" description="Lipoprotein" evidence="2">
    <location>
        <begin position="23"/>
        <end position="204"/>
    </location>
</feature>
<proteinExistence type="predicted"/>
<dbReference type="EMBL" id="AEWV01000043">
    <property type="protein sequence ID" value="EGC16286.1"/>
    <property type="molecule type" value="Genomic_DNA"/>
</dbReference>
<name>F0F2H9_9NEIS</name>
<feature type="compositionally biased region" description="Low complexity" evidence="1">
    <location>
        <begin position="25"/>
        <end position="58"/>
    </location>
</feature>
<feature type="signal peptide" evidence="2">
    <location>
        <begin position="1"/>
        <end position="22"/>
    </location>
</feature>
<sequence length="204" mass="21642">MKKLLPLLSVALLTACSPGNDAAEPKAASPAAAASAPVVQAASAPAAASAEAQTASAAEDNWTPPAAASEPKAQAEQLNDLLGQFKDEAAQRTEAYRQKNMQPSYEESIALVREEVAAVRLAAQHLNKLQLSDSEVAAARDAQAKLMILLAESSEEQLKSVMSSAPESEADLPDPAKLDAIEQTQQEAEQSLKRLLRKYRIRAK</sequence>
<dbReference type="Proteomes" id="UP000004088">
    <property type="component" value="Unassembled WGS sequence"/>
</dbReference>
<evidence type="ECO:0008006" key="5">
    <source>
        <dbReference type="Google" id="ProtNLM"/>
    </source>
</evidence>
<dbReference type="AlphaFoldDB" id="F0F2H9"/>
<organism evidence="3 4">
    <name type="scientific">Kingella denitrificans ATCC 33394</name>
    <dbReference type="NCBI Taxonomy" id="888741"/>
    <lineage>
        <taxon>Bacteria</taxon>
        <taxon>Pseudomonadati</taxon>
        <taxon>Pseudomonadota</taxon>
        <taxon>Betaproteobacteria</taxon>
        <taxon>Neisseriales</taxon>
        <taxon>Neisseriaceae</taxon>
        <taxon>Kingella</taxon>
    </lineage>
</organism>
<evidence type="ECO:0000313" key="3">
    <source>
        <dbReference type="EMBL" id="EGC16286.1"/>
    </source>
</evidence>
<dbReference type="PROSITE" id="PS51257">
    <property type="entry name" value="PROKAR_LIPOPROTEIN"/>
    <property type="match status" value="1"/>
</dbReference>
<dbReference type="HOGENOM" id="CLU_1341767_0_0_4"/>